<dbReference type="AlphaFoldDB" id="A0A8B9AU30"/>
<evidence type="ECO:0000313" key="2">
    <source>
        <dbReference type="RefSeq" id="XP_038989975.1"/>
    </source>
</evidence>
<evidence type="ECO:0000313" key="1">
    <source>
        <dbReference type="Proteomes" id="UP000228380"/>
    </source>
</evidence>
<reference evidence="1" key="1">
    <citation type="journal article" date="2019" name="Nat. Commun.">
        <title>Genome-wide association mapping of date palm fruit traits.</title>
        <authorList>
            <person name="Hazzouri K.M."/>
            <person name="Gros-Balthazard M."/>
            <person name="Flowers J.M."/>
            <person name="Copetti D."/>
            <person name="Lemansour A."/>
            <person name="Lebrun M."/>
            <person name="Masmoudi K."/>
            <person name="Ferrand S."/>
            <person name="Dhar M.I."/>
            <person name="Fresquez Z.A."/>
            <person name="Rosas U."/>
            <person name="Zhang J."/>
            <person name="Talag J."/>
            <person name="Lee S."/>
            <person name="Kudrna D."/>
            <person name="Powell R.F."/>
            <person name="Leitch I.J."/>
            <person name="Krueger R.R."/>
            <person name="Wing R.A."/>
            <person name="Amiri K.M.A."/>
            <person name="Purugganan M.D."/>
        </authorList>
    </citation>
    <scope>NUCLEOTIDE SEQUENCE [LARGE SCALE GENOMIC DNA]</scope>
    <source>
        <strain evidence="1">cv. Khalas</strain>
    </source>
</reference>
<dbReference type="RefSeq" id="XP_038989975.1">
    <property type="nucleotide sequence ID" value="XM_039134047.1"/>
</dbReference>
<sequence length="153" mass="17139">MLALGWAFSNLEVGTRAIHQNTDLCSTPCSSRWRTFVSETLHTIISHHGQAFMLKRAAEERLGHATAIITDVLENAEMNRLITTSQKRALLQEMALKLSSSVPDIRKSLLVCAALPDAVMTIKFLYAMSIQVQQLFSKLIVFLITPCLFPQYC</sequence>
<accession>A0A8B9AU30</accession>
<gene>
    <name evidence="2" type="primary">LOC120113237</name>
</gene>
<dbReference type="Proteomes" id="UP000228380">
    <property type="component" value="Chromosome 15"/>
</dbReference>
<name>A0A8B9AU30_PHODC</name>
<proteinExistence type="predicted"/>
<protein>
    <submittedName>
        <fullName evidence="2">Uncharacterized protein LOC120113237</fullName>
    </submittedName>
</protein>
<reference evidence="2" key="2">
    <citation type="submission" date="2025-08" db="UniProtKB">
        <authorList>
            <consortium name="RefSeq"/>
        </authorList>
    </citation>
    <scope>IDENTIFICATION</scope>
    <source>
        <tissue evidence="2">Young leaves</tissue>
    </source>
</reference>
<keyword evidence="1" id="KW-1185">Reference proteome</keyword>
<dbReference type="OrthoDB" id="1671098at2759"/>
<dbReference type="GeneID" id="120113237"/>
<dbReference type="KEGG" id="pda:120113237"/>
<organism evidence="1 2">
    <name type="scientific">Phoenix dactylifera</name>
    <name type="common">Date palm</name>
    <dbReference type="NCBI Taxonomy" id="42345"/>
    <lineage>
        <taxon>Eukaryota</taxon>
        <taxon>Viridiplantae</taxon>
        <taxon>Streptophyta</taxon>
        <taxon>Embryophyta</taxon>
        <taxon>Tracheophyta</taxon>
        <taxon>Spermatophyta</taxon>
        <taxon>Magnoliopsida</taxon>
        <taxon>Liliopsida</taxon>
        <taxon>Arecaceae</taxon>
        <taxon>Coryphoideae</taxon>
        <taxon>Phoeniceae</taxon>
        <taxon>Phoenix</taxon>
    </lineage>
</organism>